<sequence>MRRFMNSVPNYEFFDVPARDTTGGLCMAWNGSVKVDILNSSLSYICARVTVKDKPPWVILGVYGDPNHFHSRHIWETLTQLIRIHDKVCLLGDFNEILDSSEKFGGSARIKQNTIEFQDFVFSAGLLDLGYKGPAYTWTNNRSVSNAIYQRLDRVLVTPNWLQLYPNAYVNHLPMIHSDHCPILLRIKKPPSRQREFRIENWWLKENGFQQTWVPKWEEERGRPWQEKWREMRKNIQQWAKNLATPKKKLDELAKKLHDVQMIHPMNRDHSLEVSLLKEYSEVEAQHESYWRQRSRLQWEEGGDRNTKYFHTVATNRRRYNLITAMEDENGMLTGDEDKIRAAFVTYFKNLYNPSIPSSQTANNPESIAENPIDTQMQHANTHLHMTHNIFFQSLSQSDTHHTIPSSAHQNLTRLPDYHEVRKLLFKMGPDKSPGPDGVNCRFLQENWAVLGPDLVNQMRMIFSTAVVPEPWLGCNVILIPKKTEPLSPVDYRPISIGNVIYVSKCVIFDFYANYKLIKPSKQHTQRIVHKSQVNTKRLRWKLYLPRNRIRGARSYGMGIDGVLSFAS</sequence>
<proteinExistence type="predicted"/>
<dbReference type="EMBL" id="JAMFTS010000003">
    <property type="protein sequence ID" value="KAJ4770731.1"/>
    <property type="molecule type" value="Genomic_DNA"/>
</dbReference>
<dbReference type="PANTHER" id="PTHR33710">
    <property type="entry name" value="BNAC02G09200D PROTEIN"/>
    <property type="match status" value="1"/>
</dbReference>
<dbReference type="PANTHER" id="PTHR33710:SF79">
    <property type="entry name" value="OS06G0205337 PROTEIN"/>
    <property type="match status" value="1"/>
</dbReference>
<comment type="caution">
    <text evidence="1">The sequence shown here is derived from an EMBL/GenBank/DDBJ whole genome shotgun (WGS) entry which is preliminary data.</text>
</comment>
<accession>A0AAV8DV54</accession>
<reference evidence="1" key="1">
    <citation type="submission" date="2022-08" db="EMBL/GenBank/DDBJ databases">
        <authorList>
            <person name="Marques A."/>
        </authorList>
    </citation>
    <scope>NUCLEOTIDE SEQUENCE</scope>
    <source>
        <strain evidence="1">RhyPub2mFocal</strain>
        <tissue evidence="1">Leaves</tissue>
    </source>
</reference>
<dbReference type="AlphaFoldDB" id="A0AAV8DV54"/>
<organism evidence="1 2">
    <name type="scientific">Rhynchospora pubera</name>
    <dbReference type="NCBI Taxonomy" id="906938"/>
    <lineage>
        <taxon>Eukaryota</taxon>
        <taxon>Viridiplantae</taxon>
        <taxon>Streptophyta</taxon>
        <taxon>Embryophyta</taxon>
        <taxon>Tracheophyta</taxon>
        <taxon>Spermatophyta</taxon>
        <taxon>Magnoliopsida</taxon>
        <taxon>Liliopsida</taxon>
        <taxon>Poales</taxon>
        <taxon>Cyperaceae</taxon>
        <taxon>Cyperoideae</taxon>
        <taxon>Rhynchosporeae</taxon>
        <taxon>Rhynchospora</taxon>
    </lineage>
</organism>
<name>A0AAV8DV54_9POAL</name>
<evidence type="ECO:0000313" key="2">
    <source>
        <dbReference type="Proteomes" id="UP001140206"/>
    </source>
</evidence>
<keyword evidence="2" id="KW-1185">Reference proteome</keyword>
<dbReference type="InterPro" id="IPR036691">
    <property type="entry name" value="Endo/exonu/phosph_ase_sf"/>
</dbReference>
<protein>
    <submittedName>
        <fullName evidence="1">DNAse I-like superfamily protein</fullName>
    </submittedName>
</protein>
<evidence type="ECO:0000313" key="1">
    <source>
        <dbReference type="EMBL" id="KAJ4770731.1"/>
    </source>
</evidence>
<dbReference type="Gene3D" id="3.60.10.10">
    <property type="entry name" value="Endonuclease/exonuclease/phosphatase"/>
    <property type="match status" value="1"/>
</dbReference>
<gene>
    <name evidence="1" type="ORF">LUZ62_054988</name>
</gene>
<dbReference type="SUPFAM" id="SSF56219">
    <property type="entry name" value="DNase I-like"/>
    <property type="match status" value="1"/>
</dbReference>
<dbReference type="Proteomes" id="UP001140206">
    <property type="component" value="Chromosome 3"/>
</dbReference>